<dbReference type="EMBL" id="MBUA01000012">
    <property type="protein sequence ID" value="MBC6490961.1"/>
    <property type="molecule type" value="Genomic_DNA"/>
</dbReference>
<protein>
    <recommendedName>
        <fullName evidence="5">DUF4271 domain-containing protein</fullName>
    </recommendedName>
</protein>
<keyword evidence="4" id="KW-1185">Reference proteome</keyword>
<keyword evidence="2" id="KW-0732">Signal</keyword>
<dbReference type="Pfam" id="PF14093">
    <property type="entry name" value="DUF4271"/>
    <property type="match status" value="1"/>
</dbReference>
<evidence type="ECO:0000256" key="2">
    <source>
        <dbReference type="SAM" id="SignalP"/>
    </source>
</evidence>
<evidence type="ECO:0000313" key="4">
    <source>
        <dbReference type="Proteomes" id="UP000765802"/>
    </source>
</evidence>
<evidence type="ECO:0008006" key="5">
    <source>
        <dbReference type="Google" id="ProtNLM"/>
    </source>
</evidence>
<feature type="transmembrane region" description="Helical" evidence="1">
    <location>
        <begin position="235"/>
        <end position="260"/>
    </location>
</feature>
<feature type="transmembrane region" description="Helical" evidence="1">
    <location>
        <begin position="199"/>
        <end position="223"/>
    </location>
</feature>
<gene>
    <name evidence="3" type="ORF">BC349_07955</name>
</gene>
<dbReference type="RefSeq" id="WP_187256299.1">
    <property type="nucleotide sequence ID" value="NZ_JBHULF010000014.1"/>
</dbReference>
<proteinExistence type="predicted"/>
<feature type="transmembrane region" description="Helical" evidence="1">
    <location>
        <begin position="118"/>
        <end position="140"/>
    </location>
</feature>
<sequence length="326" mass="36061">MKKIVFLILIHCGLLQGAGAQAPDLPRPAAGDTSAPEKPVIQQVVIPDSAKAGTVITRIDSGAVQPSRDTIAAKPSPPVDFSTTGYAKVLKSHPNFNFFGKGVFRTISPRLVVRKEGLFYLLGGLFLLLGVVKASFGRYFSNLFTVFFRASLKQKQMREQLLQTPLASLLLNLLFVGVGGLYAAFVIHDRAAGGQYNFWLLYGYSVAGLSALYLGKFFILKLLGWTLRMENTTDTYIFIVFLCNKVLAIFLLPLLLVAAFARPEGVTVAMTVSLVLVVGIFIYRYISSYGYITREVKASRFHFFLYLCAFEVAPLLLIYKVLLKFV</sequence>
<feature type="transmembrane region" description="Helical" evidence="1">
    <location>
        <begin position="161"/>
        <end position="187"/>
    </location>
</feature>
<feature type="chain" id="PRO_5047445784" description="DUF4271 domain-containing protein" evidence="2">
    <location>
        <begin position="23"/>
        <end position="326"/>
    </location>
</feature>
<dbReference type="InterPro" id="IPR025367">
    <property type="entry name" value="DUF4271"/>
</dbReference>
<feature type="transmembrane region" description="Helical" evidence="1">
    <location>
        <begin position="266"/>
        <end position="283"/>
    </location>
</feature>
<dbReference type="Proteomes" id="UP000765802">
    <property type="component" value="Unassembled WGS sequence"/>
</dbReference>
<organism evidence="3 4">
    <name type="scientific">Flavihumibacter stibioxidans</name>
    <dbReference type="NCBI Taxonomy" id="1834163"/>
    <lineage>
        <taxon>Bacteria</taxon>
        <taxon>Pseudomonadati</taxon>
        <taxon>Bacteroidota</taxon>
        <taxon>Chitinophagia</taxon>
        <taxon>Chitinophagales</taxon>
        <taxon>Chitinophagaceae</taxon>
        <taxon>Flavihumibacter</taxon>
    </lineage>
</organism>
<evidence type="ECO:0000256" key="1">
    <source>
        <dbReference type="SAM" id="Phobius"/>
    </source>
</evidence>
<name>A0ABR7M7R0_9BACT</name>
<keyword evidence="1" id="KW-0812">Transmembrane</keyword>
<feature type="signal peptide" evidence="2">
    <location>
        <begin position="1"/>
        <end position="22"/>
    </location>
</feature>
<comment type="caution">
    <text evidence="3">The sequence shown here is derived from an EMBL/GenBank/DDBJ whole genome shotgun (WGS) entry which is preliminary data.</text>
</comment>
<feature type="transmembrane region" description="Helical" evidence="1">
    <location>
        <begin position="303"/>
        <end position="322"/>
    </location>
</feature>
<accession>A0ABR7M7R0</accession>
<keyword evidence="1" id="KW-0472">Membrane</keyword>
<evidence type="ECO:0000313" key="3">
    <source>
        <dbReference type="EMBL" id="MBC6490961.1"/>
    </source>
</evidence>
<keyword evidence="1" id="KW-1133">Transmembrane helix</keyword>
<reference evidence="3 4" key="1">
    <citation type="submission" date="2016-07" db="EMBL/GenBank/DDBJ databases">
        <title>Genome analysis of Flavihumibacter stibioxidans YS-17.</title>
        <authorList>
            <person name="Shi K."/>
            <person name="Han Y."/>
            <person name="Wang G."/>
        </authorList>
    </citation>
    <scope>NUCLEOTIDE SEQUENCE [LARGE SCALE GENOMIC DNA]</scope>
    <source>
        <strain evidence="3 4">YS-17</strain>
    </source>
</reference>